<gene>
    <name evidence="1" type="ORF">EJB05_04305</name>
</gene>
<dbReference type="OrthoDB" id="8062037at2759"/>
<dbReference type="AlphaFoldDB" id="A0A5J9WC00"/>
<sequence>MIDDTRYQADIWSVIAKYLNGFDLLMLSFTCSWFREFLSEDSIWRDAFLRHVHLPGNSTQPPRRLHGSWRNLYFANIGLHEPYHAYSFRQSKKLNRVWRIGAFCMESSDMLLTVTLPLPMSQQHTYSVKMGICNLNNARRGIWIAEMCEVQCGACENCGVPVIDARICPCSWMAGHMLDRSAVLQVFDARHCELFQEKAYLDGSMVFEDVGEHVADKDVAAAFCAAFDSQRLASSPTTILMSKAWVRDRDDMQPETFATTYAAAVHTNLQQNYGK</sequence>
<proteinExistence type="predicted"/>
<organism evidence="1 2">
    <name type="scientific">Eragrostis curvula</name>
    <name type="common">weeping love grass</name>
    <dbReference type="NCBI Taxonomy" id="38414"/>
    <lineage>
        <taxon>Eukaryota</taxon>
        <taxon>Viridiplantae</taxon>
        <taxon>Streptophyta</taxon>
        <taxon>Embryophyta</taxon>
        <taxon>Tracheophyta</taxon>
        <taxon>Spermatophyta</taxon>
        <taxon>Magnoliopsida</taxon>
        <taxon>Liliopsida</taxon>
        <taxon>Poales</taxon>
        <taxon>Poaceae</taxon>
        <taxon>PACMAD clade</taxon>
        <taxon>Chloridoideae</taxon>
        <taxon>Eragrostideae</taxon>
        <taxon>Eragrostidinae</taxon>
        <taxon>Eragrostis</taxon>
    </lineage>
</organism>
<dbReference type="EMBL" id="RWGY01000004">
    <property type="protein sequence ID" value="TVU44844.1"/>
    <property type="molecule type" value="Genomic_DNA"/>
</dbReference>
<dbReference type="PANTHER" id="PTHR47149:SF1">
    <property type="entry name" value="F-BOX PROTEIN RMF"/>
    <property type="match status" value="1"/>
</dbReference>
<accession>A0A5J9WC00</accession>
<reference evidence="1 2" key="1">
    <citation type="journal article" date="2019" name="Sci. Rep.">
        <title>A high-quality genome of Eragrostis curvula grass provides insights into Poaceae evolution and supports new strategies to enhance forage quality.</title>
        <authorList>
            <person name="Carballo J."/>
            <person name="Santos B.A.C.M."/>
            <person name="Zappacosta D."/>
            <person name="Garbus I."/>
            <person name="Selva J.P."/>
            <person name="Gallo C.A."/>
            <person name="Diaz A."/>
            <person name="Albertini E."/>
            <person name="Caccamo M."/>
            <person name="Echenique V."/>
        </authorList>
    </citation>
    <scope>NUCLEOTIDE SEQUENCE [LARGE SCALE GENOMIC DNA]</scope>
    <source>
        <strain evidence="2">cv. Victoria</strain>
        <tissue evidence="1">Leaf</tissue>
    </source>
</reference>
<dbReference type="SUPFAM" id="SSF81383">
    <property type="entry name" value="F-box domain"/>
    <property type="match status" value="1"/>
</dbReference>
<dbReference type="PANTHER" id="PTHR47149">
    <property type="entry name" value="F-BOX PROTEIN RMF"/>
    <property type="match status" value="1"/>
</dbReference>
<dbReference type="Gene3D" id="1.20.1280.50">
    <property type="match status" value="1"/>
</dbReference>
<evidence type="ECO:0008006" key="3">
    <source>
        <dbReference type="Google" id="ProtNLM"/>
    </source>
</evidence>
<evidence type="ECO:0000313" key="1">
    <source>
        <dbReference type="EMBL" id="TVU44844.1"/>
    </source>
</evidence>
<name>A0A5J9WC00_9POAL</name>
<keyword evidence="2" id="KW-1185">Reference proteome</keyword>
<dbReference type="InterPro" id="IPR036047">
    <property type="entry name" value="F-box-like_dom_sf"/>
</dbReference>
<comment type="caution">
    <text evidence="1">The sequence shown here is derived from an EMBL/GenBank/DDBJ whole genome shotgun (WGS) entry which is preliminary data.</text>
</comment>
<dbReference type="GO" id="GO:0061458">
    <property type="term" value="P:reproductive system development"/>
    <property type="evidence" value="ECO:0007669"/>
    <property type="project" value="TreeGrafter"/>
</dbReference>
<dbReference type="Proteomes" id="UP000324897">
    <property type="component" value="Chromosome 5"/>
</dbReference>
<protein>
    <recommendedName>
        <fullName evidence="3">F-box domain-containing protein</fullName>
    </recommendedName>
</protein>
<evidence type="ECO:0000313" key="2">
    <source>
        <dbReference type="Proteomes" id="UP000324897"/>
    </source>
</evidence>
<dbReference type="Gramene" id="TVU44844">
    <property type="protein sequence ID" value="TVU44844"/>
    <property type="gene ID" value="EJB05_04305"/>
</dbReference>
<dbReference type="GO" id="GO:0005634">
    <property type="term" value="C:nucleus"/>
    <property type="evidence" value="ECO:0007669"/>
    <property type="project" value="TreeGrafter"/>
</dbReference>